<dbReference type="GeneID" id="22579308"/>
<dbReference type="OrthoDB" id="951172at2759"/>
<gene>
    <name evidence="7" type="ORF">LPMP_352790</name>
</gene>
<evidence type="ECO:0000259" key="6">
    <source>
        <dbReference type="PROSITE" id="PS50166"/>
    </source>
</evidence>
<dbReference type="SUPFAM" id="SSF48371">
    <property type="entry name" value="ARM repeat"/>
    <property type="match status" value="1"/>
</dbReference>
<comment type="subcellular location">
    <subcellularLocation>
        <location evidence="1">Cytoplasm</location>
    </subcellularLocation>
</comment>
<dbReference type="EMBL" id="CP009404">
    <property type="protein sequence ID" value="AIO02416.1"/>
    <property type="molecule type" value="Genomic_DNA"/>
</dbReference>
<keyword evidence="2" id="KW-0813">Transport</keyword>
<keyword evidence="3" id="KW-0963">Cytoplasm</keyword>
<dbReference type="Gene3D" id="1.25.10.10">
    <property type="entry name" value="Leucine-rich Repeat Variant"/>
    <property type="match status" value="1"/>
</dbReference>
<keyword evidence="4" id="KW-0677">Repeat</keyword>
<dbReference type="InterPro" id="IPR001494">
    <property type="entry name" value="Importin-beta_N"/>
</dbReference>
<dbReference type="eggNOG" id="KOG2023">
    <property type="taxonomic scope" value="Eukaryota"/>
</dbReference>
<evidence type="ECO:0000313" key="7">
    <source>
        <dbReference type="EMBL" id="AIO02416.1"/>
    </source>
</evidence>
<evidence type="ECO:0000256" key="4">
    <source>
        <dbReference type="ARBA" id="ARBA00022737"/>
    </source>
</evidence>
<evidence type="ECO:0000256" key="3">
    <source>
        <dbReference type="ARBA" id="ARBA00022490"/>
    </source>
</evidence>
<feature type="domain" description="Importin N-terminal" evidence="6">
    <location>
        <begin position="29"/>
        <end position="103"/>
    </location>
</feature>
<organism evidence="7 8">
    <name type="scientific">Leishmania panamensis</name>
    <dbReference type="NCBI Taxonomy" id="5679"/>
    <lineage>
        <taxon>Eukaryota</taxon>
        <taxon>Discoba</taxon>
        <taxon>Euglenozoa</taxon>
        <taxon>Kinetoplastea</taxon>
        <taxon>Metakinetoplastina</taxon>
        <taxon>Trypanosomatida</taxon>
        <taxon>Trypanosomatidae</taxon>
        <taxon>Leishmaniinae</taxon>
        <taxon>Leishmania</taxon>
        <taxon>Leishmania guyanensis species complex</taxon>
    </lineage>
</organism>
<dbReference type="AlphaFoldDB" id="A0A088S2G6"/>
<dbReference type="GO" id="GO:0006606">
    <property type="term" value="P:protein import into nucleus"/>
    <property type="evidence" value="ECO:0007669"/>
    <property type="project" value="InterPro"/>
</dbReference>
<dbReference type="InterPro" id="IPR040122">
    <property type="entry name" value="Importin_beta"/>
</dbReference>
<protein>
    <submittedName>
        <fullName evidence="7">Transportin2-like protein</fullName>
    </submittedName>
</protein>
<dbReference type="InterPro" id="IPR016024">
    <property type="entry name" value="ARM-type_fold"/>
</dbReference>
<dbReference type="RefSeq" id="XP_010703216.1">
    <property type="nucleotide sequence ID" value="XM_010704914.1"/>
</dbReference>
<dbReference type="VEuPathDB" id="TriTrypDB:LPAL13_350034700"/>
<sequence length="938" mass="102518">MYTPTEGDLVNVIQLLHNNGVEVSNSKAAYTQLKQYESNPAFCILLSAVFGADENPVAGMVLPVCWAQYRQLAGITLKNNLTSVRHALGEDAVKEAARFALKSLANPPDTRIARTSAQVVVKVTALTSLEWWMSSGVGDLPNILLNDLLPGGDLKTIAALYCLQYLMEDVPKQIGESSGQIILRVSQLAVSQCAPVTIRKAAFRMCFNIYEQSSLLDWNVDTLSPLQVGLSKASQSLSSVCTSLLECSCCEDPAFMILVLRTCSLLLDYFDFFTQISPSEMQRYTNWWITNSAQLIRNSQNSINGNQELVAAAIGLISTTVDLYDRNGGETGVAFLVSGVSQLIFSLAPALVRYALLSAEEVASIMDTDDYRIRDSTAVSFEVNGGTKDISEDNMMDDDAAAMTLRSSALKLVDVLSTFSSDATYQAFIGPIQQLWSSSEWREREAGIVLVGTIANGCAHELSAVLDSLVEQFLQFISNPCEHVCVVSIAEWSLSRLSETVLNSSPCTMDRIIPLLSSRLKSTSKRIQITSVSALNVIYGALENNGSTSMVMPHLPSLLESACACLSVYSTTNLSLLVDFLSKLIGLLGDRSTAERLSALLQDERTKRASLFEQSYTAMYIREEPNVLLDKDIFSLDRAMIAFISIYPSNEVAIRNLSTWSDVLADIKSRNVTDDADLIFNTLLICSAYTNSVSTAILEEWLRSTLWGLPVSAAHFLTNSRTREVKVAGITVLCGLLHVVGSAALPTGLHDTLMRWGTSEVSEAEDPQLKEHLVRLIGKTTSCYPGQLSAVATEALKAANAALRSDVFGDSAYYFSAMAFDLCSVLGAIPNCAAFFRIDTLSQLMAQAENTMDKSEATIHLFQALVQLPADIFSGVFSSTIKIVYSWQQAAVHYPGTKEAIQSFLFHARKTCPSMFQSILEGLPAAFRNMLVSFYQLQ</sequence>
<evidence type="ECO:0000256" key="5">
    <source>
        <dbReference type="ARBA" id="ARBA00022927"/>
    </source>
</evidence>
<accession>A0A088S2G6</accession>
<reference evidence="7 8" key="1">
    <citation type="journal article" date="2015" name="Sci. Rep.">
        <title>The genome of Leishmania panamensis: insights into genomics of the L. (Viannia) subgenus.</title>
        <authorList>
            <person name="Llanes A."/>
            <person name="Restrepo C.M."/>
            <person name="Vecchio G.D."/>
            <person name="Anguizola F.J."/>
            <person name="Lleonart R."/>
        </authorList>
    </citation>
    <scope>NUCLEOTIDE SEQUENCE [LARGE SCALE GENOMIC DNA]</scope>
    <source>
        <strain evidence="7 8">MHOM/PA/94/PSC-1</strain>
    </source>
</reference>
<proteinExistence type="predicted"/>
<dbReference type="KEGG" id="lpan:LPMP_352790"/>
<dbReference type="InterPro" id="IPR011989">
    <property type="entry name" value="ARM-like"/>
</dbReference>
<dbReference type="GO" id="GO:0005737">
    <property type="term" value="C:cytoplasm"/>
    <property type="evidence" value="ECO:0007669"/>
    <property type="project" value="UniProtKB-SubCell"/>
</dbReference>
<name>A0A088S2G6_LEIPA</name>
<evidence type="ECO:0000313" key="8">
    <source>
        <dbReference type="Proteomes" id="UP000063063"/>
    </source>
</evidence>
<evidence type="ECO:0000256" key="2">
    <source>
        <dbReference type="ARBA" id="ARBA00022448"/>
    </source>
</evidence>
<keyword evidence="8" id="KW-1185">Reference proteome</keyword>
<dbReference type="Proteomes" id="UP000063063">
    <property type="component" value="Chromosome 35"/>
</dbReference>
<evidence type="ECO:0000256" key="1">
    <source>
        <dbReference type="ARBA" id="ARBA00004496"/>
    </source>
</evidence>
<dbReference type="FunFam" id="1.25.10.10:FF:002073">
    <property type="entry name" value="Transportin2-like protein"/>
    <property type="match status" value="1"/>
</dbReference>
<dbReference type="PANTHER" id="PTHR10527">
    <property type="entry name" value="IMPORTIN BETA"/>
    <property type="match status" value="1"/>
</dbReference>
<dbReference type="VEuPathDB" id="TriTrypDB:LPMP_352790"/>
<dbReference type="GO" id="GO:0031267">
    <property type="term" value="F:small GTPase binding"/>
    <property type="evidence" value="ECO:0007669"/>
    <property type="project" value="InterPro"/>
</dbReference>
<dbReference type="PROSITE" id="PS50166">
    <property type="entry name" value="IMPORTIN_B_NT"/>
    <property type="match status" value="1"/>
</dbReference>
<keyword evidence="5" id="KW-0653">Protein transport</keyword>